<dbReference type="OrthoDB" id="2110422at2759"/>
<evidence type="ECO:0000256" key="1">
    <source>
        <dbReference type="SAM" id="Phobius"/>
    </source>
</evidence>
<feature type="domain" description="DUF7727" evidence="2">
    <location>
        <begin position="1"/>
        <end position="140"/>
    </location>
</feature>
<evidence type="ECO:0000259" key="2">
    <source>
        <dbReference type="Pfam" id="PF24853"/>
    </source>
</evidence>
<evidence type="ECO:0000313" key="4">
    <source>
        <dbReference type="Proteomes" id="UP000305067"/>
    </source>
</evidence>
<gene>
    <name evidence="3" type="ORF">BDV98DRAFT_604749</name>
</gene>
<dbReference type="PANTHER" id="PTHR40629:SF1">
    <property type="entry name" value="PRO41 PROTEIN"/>
    <property type="match status" value="1"/>
</dbReference>
<keyword evidence="4" id="KW-1185">Reference proteome</keyword>
<feature type="transmembrane region" description="Helical" evidence="1">
    <location>
        <begin position="12"/>
        <end position="36"/>
    </location>
</feature>
<dbReference type="Proteomes" id="UP000305067">
    <property type="component" value="Unassembled WGS sequence"/>
</dbReference>
<evidence type="ECO:0000313" key="3">
    <source>
        <dbReference type="EMBL" id="TFL01465.1"/>
    </source>
</evidence>
<organism evidence="3 4">
    <name type="scientific">Pterulicium gracile</name>
    <dbReference type="NCBI Taxonomy" id="1884261"/>
    <lineage>
        <taxon>Eukaryota</taxon>
        <taxon>Fungi</taxon>
        <taxon>Dikarya</taxon>
        <taxon>Basidiomycota</taxon>
        <taxon>Agaricomycotina</taxon>
        <taxon>Agaricomycetes</taxon>
        <taxon>Agaricomycetidae</taxon>
        <taxon>Agaricales</taxon>
        <taxon>Pleurotineae</taxon>
        <taxon>Pterulaceae</taxon>
        <taxon>Pterulicium</taxon>
    </lineage>
</organism>
<keyword evidence="1" id="KW-0472">Membrane</keyword>
<dbReference type="STRING" id="1884261.A0A5C3QHC1"/>
<feature type="transmembrane region" description="Helical" evidence="1">
    <location>
        <begin position="56"/>
        <end position="86"/>
    </location>
</feature>
<protein>
    <recommendedName>
        <fullName evidence="2">DUF7727 domain-containing protein</fullName>
    </recommendedName>
</protein>
<feature type="transmembrane region" description="Helical" evidence="1">
    <location>
        <begin position="98"/>
        <end position="116"/>
    </location>
</feature>
<keyword evidence="1" id="KW-1133">Transmembrane helix</keyword>
<reference evidence="3 4" key="1">
    <citation type="journal article" date="2019" name="Nat. Ecol. Evol.">
        <title>Megaphylogeny resolves global patterns of mushroom evolution.</title>
        <authorList>
            <person name="Varga T."/>
            <person name="Krizsan K."/>
            <person name="Foldi C."/>
            <person name="Dima B."/>
            <person name="Sanchez-Garcia M."/>
            <person name="Sanchez-Ramirez S."/>
            <person name="Szollosi G.J."/>
            <person name="Szarkandi J.G."/>
            <person name="Papp V."/>
            <person name="Albert L."/>
            <person name="Andreopoulos W."/>
            <person name="Angelini C."/>
            <person name="Antonin V."/>
            <person name="Barry K.W."/>
            <person name="Bougher N.L."/>
            <person name="Buchanan P."/>
            <person name="Buyck B."/>
            <person name="Bense V."/>
            <person name="Catcheside P."/>
            <person name="Chovatia M."/>
            <person name="Cooper J."/>
            <person name="Damon W."/>
            <person name="Desjardin D."/>
            <person name="Finy P."/>
            <person name="Geml J."/>
            <person name="Haridas S."/>
            <person name="Hughes K."/>
            <person name="Justo A."/>
            <person name="Karasinski D."/>
            <person name="Kautmanova I."/>
            <person name="Kiss B."/>
            <person name="Kocsube S."/>
            <person name="Kotiranta H."/>
            <person name="LaButti K.M."/>
            <person name="Lechner B.E."/>
            <person name="Liimatainen K."/>
            <person name="Lipzen A."/>
            <person name="Lukacs Z."/>
            <person name="Mihaltcheva S."/>
            <person name="Morgado L.N."/>
            <person name="Niskanen T."/>
            <person name="Noordeloos M.E."/>
            <person name="Ohm R.A."/>
            <person name="Ortiz-Santana B."/>
            <person name="Ovrebo C."/>
            <person name="Racz N."/>
            <person name="Riley R."/>
            <person name="Savchenko A."/>
            <person name="Shiryaev A."/>
            <person name="Soop K."/>
            <person name="Spirin V."/>
            <person name="Szebenyi C."/>
            <person name="Tomsovsky M."/>
            <person name="Tulloss R.E."/>
            <person name="Uehling J."/>
            <person name="Grigoriev I.V."/>
            <person name="Vagvolgyi C."/>
            <person name="Papp T."/>
            <person name="Martin F.M."/>
            <person name="Miettinen O."/>
            <person name="Hibbett D.S."/>
            <person name="Nagy L.G."/>
        </authorList>
    </citation>
    <scope>NUCLEOTIDE SEQUENCE [LARGE SCALE GENOMIC DNA]</scope>
    <source>
        <strain evidence="3 4">CBS 309.79</strain>
    </source>
</reference>
<dbReference type="EMBL" id="ML178825">
    <property type="protein sequence ID" value="TFL01465.1"/>
    <property type="molecule type" value="Genomic_DNA"/>
</dbReference>
<keyword evidence="1" id="KW-0812">Transmembrane</keyword>
<dbReference type="Pfam" id="PF24853">
    <property type="entry name" value="DUF7727"/>
    <property type="match status" value="1"/>
</dbReference>
<name>A0A5C3QHC1_9AGAR</name>
<dbReference type="AlphaFoldDB" id="A0A5C3QHC1"/>
<sequence length="156" mass="17481">MGVFIWHQWARFVSIIANVYAVWAGFWAIIFRKFFWDFVNGTMRNPGGLQPAKQDAIFITLIVKAPVIPIIAMVLGLFILALEYPIAPLKRLSIHRSFVLKVVLLLFQAFLTILFYQGTNAAIYATTAAIGYTRAITKGEQMEEAKDNRGKGGGRA</sequence>
<proteinExistence type="predicted"/>
<accession>A0A5C3QHC1</accession>
<dbReference type="PANTHER" id="PTHR40629">
    <property type="entry name" value="PRO41 PROTEIN"/>
    <property type="match status" value="1"/>
</dbReference>
<dbReference type="InterPro" id="IPR056144">
    <property type="entry name" value="DUF7727"/>
</dbReference>